<dbReference type="GO" id="GO:0046872">
    <property type="term" value="F:metal ion binding"/>
    <property type="evidence" value="ECO:0007669"/>
    <property type="project" value="UniProtKB-KW"/>
</dbReference>
<dbReference type="STRING" id="1134406.ADN00_13375"/>
<dbReference type="Pfam" id="PF14697">
    <property type="entry name" value="Fer4_21"/>
    <property type="match status" value="1"/>
</dbReference>
<feature type="domain" description="4Fe-4S ferredoxin-type" evidence="13">
    <location>
        <begin position="341"/>
        <end position="370"/>
    </location>
</feature>
<dbReference type="GO" id="GO:0006221">
    <property type="term" value="P:pyrimidine nucleotide biosynthetic process"/>
    <property type="evidence" value="ECO:0007669"/>
    <property type="project" value="UniProtKB-KW"/>
</dbReference>
<evidence type="ECO:0000256" key="4">
    <source>
        <dbReference type="ARBA" id="ARBA00022630"/>
    </source>
</evidence>
<dbReference type="PANTHER" id="PTHR48109">
    <property type="entry name" value="DIHYDROOROTATE DEHYDROGENASE (QUINONE), MITOCHONDRIAL-RELATED"/>
    <property type="match status" value="1"/>
</dbReference>
<dbReference type="PROSITE" id="PS00198">
    <property type="entry name" value="4FE4S_FER_1"/>
    <property type="match status" value="1"/>
</dbReference>
<dbReference type="EMBL" id="LGCL01000031">
    <property type="protein sequence ID" value="KPL74825.1"/>
    <property type="molecule type" value="Genomic_DNA"/>
</dbReference>
<dbReference type="InterPro" id="IPR050074">
    <property type="entry name" value="DHO_dehydrogenase"/>
</dbReference>
<evidence type="ECO:0000256" key="8">
    <source>
        <dbReference type="ARBA" id="ARBA00023002"/>
    </source>
</evidence>
<dbReference type="RefSeq" id="WP_075063523.1">
    <property type="nucleotide sequence ID" value="NZ_LGCL01000031.1"/>
</dbReference>
<keyword evidence="15" id="KW-1185">Reference proteome</keyword>
<dbReference type="Pfam" id="PF01180">
    <property type="entry name" value="DHO_dh"/>
    <property type="match status" value="1"/>
</dbReference>
<keyword evidence="7" id="KW-0665">Pyrimidine biosynthesis</keyword>
<dbReference type="Gene3D" id="3.30.70.20">
    <property type="match status" value="1"/>
</dbReference>
<protein>
    <recommendedName>
        <fullName evidence="12">Dihydrothymine dehydrogenase</fullName>
    </recommendedName>
    <alternativeName>
        <fullName evidence="11">Dihydrouracil dehydrogenase</fullName>
    </alternativeName>
</protein>
<dbReference type="PANTHER" id="PTHR48109:SF1">
    <property type="entry name" value="DIHYDROOROTATE DEHYDROGENASE (FUMARATE)"/>
    <property type="match status" value="1"/>
</dbReference>
<dbReference type="GO" id="GO:0004152">
    <property type="term" value="F:dihydroorotate dehydrogenase activity"/>
    <property type="evidence" value="ECO:0007669"/>
    <property type="project" value="TreeGrafter"/>
</dbReference>
<keyword evidence="9" id="KW-0408">Iron</keyword>
<dbReference type="GO" id="GO:0006207">
    <property type="term" value="P:'de novo' pyrimidine nucleobase biosynthetic process"/>
    <property type="evidence" value="ECO:0007669"/>
    <property type="project" value="TreeGrafter"/>
</dbReference>
<evidence type="ECO:0000259" key="13">
    <source>
        <dbReference type="PROSITE" id="PS51379"/>
    </source>
</evidence>
<comment type="caution">
    <text evidence="14">The sequence shown here is derived from an EMBL/GenBank/DDBJ whole genome shotgun (WGS) entry which is preliminary data.</text>
</comment>
<dbReference type="InterPro" id="IPR013785">
    <property type="entry name" value="Aldolase_TIM"/>
</dbReference>
<evidence type="ECO:0000256" key="2">
    <source>
        <dbReference type="ARBA" id="ARBA00004725"/>
    </source>
</evidence>
<evidence type="ECO:0000256" key="7">
    <source>
        <dbReference type="ARBA" id="ARBA00022975"/>
    </source>
</evidence>
<evidence type="ECO:0000256" key="9">
    <source>
        <dbReference type="ARBA" id="ARBA00023004"/>
    </source>
</evidence>
<organism evidence="14 15">
    <name type="scientific">Ornatilinea apprima</name>
    <dbReference type="NCBI Taxonomy" id="1134406"/>
    <lineage>
        <taxon>Bacteria</taxon>
        <taxon>Bacillati</taxon>
        <taxon>Chloroflexota</taxon>
        <taxon>Anaerolineae</taxon>
        <taxon>Anaerolineales</taxon>
        <taxon>Anaerolineaceae</taxon>
        <taxon>Ornatilinea</taxon>
    </lineage>
</organism>
<dbReference type="OrthoDB" id="9794954at2"/>
<gene>
    <name evidence="14" type="ORF">ADN00_13375</name>
</gene>
<dbReference type="InterPro" id="IPR023359">
    <property type="entry name" value="Dihydro_DH_chainA_dom2"/>
</dbReference>
<dbReference type="PROSITE" id="PS51379">
    <property type="entry name" value="4FE4S_FER_2"/>
    <property type="match status" value="2"/>
</dbReference>
<comment type="pathway">
    <text evidence="2">Pyrimidine metabolism; UMP biosynthesis via de novo pathway.</text>
</comment>
<dbReference type="InterPro" id="IPR017896">
    <property type="entry name" value="4Fe4S_Fe-S-bd"/>
</dbReference>
<keyword evidence="5" id="KW-0288">FMN</keyword>
<evidence type="ECO:0000313" key="14">
    <source>
        <dbReference type="EMBL" id="KPL74825.1"/>
    </source>
</evidence>
<dbReference type="Gene3D" id="2.30.26.10">
    <property type="entry name" value="Dihydroorotate Dehydrogenase A, chain A, domain 2"/>
    <property type="match status" value="1"/>
</dbReference>
<evidence type="ECO:0000313" key="15">
    <source>
        <dbReference type="Proteomes" id="UP000050417"/>
    </source>
</evidence>
<dbReference type="InterPro" id="IPR005720">
    <property type="entry name" value="Dihydroorotate_DH_cat"/>
</dbReference>
<name>A0A0P6XIM5_9CHLR</name>
<sequence length="370" mass="39445">MAELQTNLWGHVFKNPVIPAAGPNVGSGRMAALAAEGGAGGVLTKTISRVAAEVPHPNMVRIGRDSLLNTELWSELSPEDWFEREYDIALAAARSHNLPLIASIGYSAEDLVDLGPRLEEKGVDLIEFSIHYLDSEQLTRTASALRKAVSIPIIAKLSPHAGDLGEIARLIDPYVDGFACINSFGPTLAIDIENRAPFLGSRFGYGWLSGAALKPLAMRSVFEVARVSQKPIIGVGGVSRGEDVIEFLMAGAAMVGVCTAAILKGPSAYGKIAAEVDAWLEAHGYQSVDEVKGLYLEAMRAGQAVVTTLEETAWVNESRCKACSLCEKVCQFDALKAPLKEIAKVDVSKCAACGLCVSVCPHGALEMRPR</sequence>
<dbReference type="AlphaFoldDB" id="A0A0P6XIM5"/>
<dbReference type="SUPFAM" id="SSF54862">
    <property type="entry name" value="4Fe-4S ferredoxins"/>
    <property type="match status" value="1"/>
</dbReference>
<proteinExistence type="inferred from homology"/>
<reference evidence="14 15" key="1">
    <citation type="submission" date="2015-07" db="EMBL/GenBank/DDBJ databases">
        <title>Genome sequence of Ornatilinea apprima DSM 23815.</title>
        <authorList>
            <person name="Hemp J."/>
            <person name="Ward L.M."/>
            <person name="Pace L.A."/>
            <person name="Fischer W.W."/>
        </authorList>
    </citation>
    <scope>NUCLEOTIDE SEQUENCE [LARGE SCALE GENOMIC DNA]</scope>
    <source>
        <strain evidence="14 15">P3M-1</strain>
    </source>
</reference>
<evidence type="ECO:0000256" key="3">
    <source>
        <dbReference type="ARBA" id="ARBA00010804"/>
    </source>
</evidence>
<evidence type="ECO:0000256" key="12">
    <source>
        <dbReference type="ARBA" id="ARBA00032722"/>
    </source>
</evidence>
<feature type="domain" description="4Fe-4S ferredoxin-type" evidence="13">
    <location>
        <begin position="311"/>
        <end position="340"/>
    </location>
</feature>
<dbReference type="SUPFAM" id="SSF51395">
    <property type="entry name" value="FMN-linked oxidoreductases"/>
    <property type="match status" value="1"/>
</dbReference>
<keyword evidence="10" id="KW-0411">Iron-sulfur</keyword>
<dbReference type="InterPro" id="IPR017900">
    <property type="entry name" value="4Fe4S_Fe_S_CS"/>
</dbReference>
<evidence type="ECO:0000256" key="5">
    <source>
        <dbReference type="ARBA" id="ARBA00022643"/>
    </source>
</evidence>
<evidence type="ECO:0000256" key="6">
    <source>
        <dbReference type="ARBA" id="ARBA00022723"/>
    </source>
</evidence>
<comment type="cofactor">
    <cofactor evidence="1">
        <name>FMN</name>
        <dbReference type="ChEBI" id="CHEBI:58210"/>
    </cofactor>
</comment>
<comment type="similarity">
    <text evidence="3">Belongs to the dihydropyrimidine dehydrogenase family.</text>
</comment>
<keyword evidence="4" id="KW-0285">Flavoprotein</keyword>
<accession>A0A0P6XIM5</accession>
<evidence type="ECO:0000256" key="1">
    <source>
        <dbReference type="ARBA" id="ARBA00001917"/>
    </source>
</evidence>
<dbReference type="GO" id="GO:0005737">
    <property type="term" value="C:cytoplasm"/>
    <property type="evidence" value="ECO:0007669"/>
    <property type="project" value="InterPro"/>
</dbReference>
<keyword evidence="8" id="KW-0560">Oxidoreductase</keyword>
<evidence type="ECO:0000256" key="10">
    <source>
        <dbReference type="ARBA" id="ARBA00023014"/>
    </source>
</evidence>
<keyword evidence="6" id="KW-0479">Metal-binding</keyword>
<evidence type="ECO:0000256" key="11">
    <source>
        <dbReference type="ARBA" id="ARBA00030119"/>
    </source>
</evidence>
<dbReference type="GO" id="GO:0051536">
    <property type="term" value="F:iron-sulfur cluster binding"/>
    <property type="evidence" value="ECO:0007669"/>
    <property type="project" value="UniProtKB-KW"/>
</dbReference>
<dbReference type="Proteomes" id="UP000050417">
    <property type="component" value="Unassembled WGS sequence"/>
</dbReference>
<dbReference type="Gene3D" id="3.20.20.70">
    <property type="entry name" value="Aldolase class I"/>
    <property type="match status" value="1"/>
</dbReference>